<dbReference type="OrthoDB" id="1451566at2"/>
<keyword evidence="2" id="KW-1185">Reference proteome</keyword>
<evidence type="ECO:0000313" key="2">
    <source>
        <dbReference type="Proteomes" id="UP000186997"/>
    </source>
</evidence>
<accession>A0A1R3WX38</accession>
<organism evidence="1 2">
    <name type="scientific">Yoonia rosea</name>
    <dbReference type="NCBI Taxonomy" id="287098"/>
    <lineage>
        <taxon>Bacteria</taxon>
        <taxon>Pseudomonadati</taxon>
        <taxon>Pseudomonadota</taxon>
        <taxon>Alphaproteobacteria</taxon>
        <taxon>Rhodobacterales</taxon>
        <taxon>Paracoccaceae</taxon>
        <taxon>Yoonia</taxon>
    </lineage>
</organism>
<dbReference type="EMBL" id="FTPR01000001">
    <property type="protein sequence ID" value="SIT83012.1"/>
    <property type="molecule type" value="Genomic_DNA"/>
</dbReference>
<name>A0A1R3WX38_9RHOB</name>
<evidence type="ECO:0000313" key="1">
    <source>
        <dbReference type="EMBL" id="SIT83012.1"/>
    </source>
</evidence>
<proteinExistence type="predicted"/>
<dbReference type="Proteomes" id="UP000186997">
    <property type="component" value="Unassembled WGS sequence"/>
</dbReference>
<sequence length="253" mass="27243">MNDVFSMFLRNLLSDDTLLRKFLADPVKTGGNAGLSKAQWSVLRRVMVEASTASTNGYSVVRPLSGYRQAAKMLYNVMRQQSISALASPEACAGTVSIAVSWGPDPANPGQCPFQNIAVWQSAPVTGPVLISDVMDQISSSHQLSVYSSQGGNFALSFADDHQFDPKRIIGSFDIHGTTYTAPPQAISTHAPFWFWSINGYPNPHDSGSLAESYATKKVNSGDVVYWDCVAPGPQYGFPACAPTDGMHTQNLA</sequence>
<protein>
    <submittedName>
        <fullName evidence="1">Uncharacterized protein</fullName>
    </submittedName>
</protein>
<dbReference type="RefSeq" id="WP_076659083.1">
    <property type="nucleotide sequence ID" value="NZ_FTPR01000001.1"/>
</dbReference>
<reference evidence="2" key="1">
    <citation type="submission" date="2017-01" db="EMBL/GenBank/DDBJ databases">
        <authorList>
            <person name="Varghese N."/>
            <person name="Submissions S."/>
        </authorList>
    </citation>
    <scope>NUCLEOTIDE SEQUENCE [LARGE SCALE GENOMIC DNA]</scope>
    <source>
        <strain evidence="2">DSM 29591</strain>
    </source>
</reference>
<gene>
    <name evidence="1" type="ORF">SAMN05421665_1582</name>
</gene>
<dbReference type="AlphaFoldDB" id="A0A1R3WX38"/>